<dbReference type="EMBL" id="JACYXI010000014">
    <property type="protein sequence ID" value="MBD8893593.1"/>
    <property type="molecule type" value="Genomic_DNA"/>
</dbReference>
<dbReference type="InterPro" id="IPR036388">
    <property type="entry name" value="WH-like_DNA-bd_sf"/>
</dbReference>
<dbReference type="PANTHER" id="PTHR30537:SF3">
    <property type="entry name" value="TRANSCRIPTIONAL REGULATORY PROTEIN"/>
    <property type="match status" value="1"/>
</dbReference>
<dbReference type="Pfam" id="PF00126">
    <property type="entry name" value="HTH_1"/>
    <property type="match status" value="1"/>
</dbReference>
<dbReference type="InterPro" id="IPR036390">
    <property type="entry name" value="WH_DNA-bd_sf"/>
</dbReference>
<dbReference type="InterPro" id="IPR058163">
    <property type="entry name" value="LysR-type_TF_proteobact-type"/>
</dbReference>
<dbReference type="Gene3D" id="3.40.190.290">
    <property type="match status" value="1"/>
</dbReference>
<dbReference type="PROSITE" id="PS50931">
    <property type="entry name" value="HTH_LYSR"/>
    <property type="match status" value="1"/>
</dbReference>
<keyword evidence="7" id="KW-1185">Reference proteome</keyword>
<reference evidence="7" key="1">
    <citation type="submission" date="2020-09" db="EMBL/GenBank/DDBJ databases">
        <title>The genome sequence of strain Labrenzia suaedae 4C16A.</title>
        <authorList>
            <person name="Liu Y."/>
        </authorList>
    </citation>
    <scope>NUCLEOTIDE SEQUENCE [LARGE SCALE GENOMIC DNA]</scope>
    <source>
        <strain evidence="7">4C16A</strain>
    </source>
</reference>
<dbReference type="SUPFAM" id="SSF46785">
    <property type="entry name" value="Winged helix' DNA-binding domain"/>
    <property type="match status" value="1"/>
</dbReference>
<comment type="caution">
    <text evidence="6">The sequence shown here is derived from an EMBL/GenBank/DDBJ whole genome shotgun (WGS) entry which is preliminary data.</text>
</comment>
<dbReference type="InterPro" id="IPR005119">
    <property type="entry name" value="LysR_subst-bd"/>
</dbReference>
<evidence type="ECO:0000256" key="3">
    <source>
        <dbReference type="ARBA" id="ARBA00023125"/>
    </source>
</evidence>
<protein>
    <submittedName>
        <fullName evidence="6">LysR family transcriptional regulator</fullName>
    </submittedName>
</protein>
<organism evidence="6 7">
    <name type="scientific">Roseibium litorale</name>
    <dbReference type="NCBI Taxonomy" id="2803841"/>
    <lineage>
        <taxon>Bacteria</taxon>
        <taxon>Pseudomonadati</taxon>
        <taxon>Pseudomonadota</taxon>
        <taxon>Alphaproteobacteria</taxon>
        <taxon>Hyphomicrobiales</taxon>
        <taxon>Stappiaceae</taxon>
        <taxon>Roseibium</taxon>
    </lineage>
</organism>
<name>A0ABR9CSB7_9HYPH</name>
<evidence type="ECO:0000256" key="2">
    <source>
        <dbReference type="ARBA" id="ARBA00023015"/>
    </source>
</evidence>
<dbReference type="PANTHER" id="PTHR30537">
    <property type="entry name" value="HTH-TYPE TRANSCRIPTIONAL REGULATOR"/>
    <property type="match status" value="1"/>
</dbReference>
<sequence>MTDLNKLKIFLEVARTGSFSAAAARLGIPASRVSRNISELETDLGTILLLRTTRRVSLTEAGTQLLDITGKPIETLDQGINSFLTFGRAARGTLRIATSVSFALTFLPEILADYGKRCPEVKVDVATSHRNVNLTGDSIDVAIRTGEPADSNMIYRKIGQIRQGLFAAPGYCSALKLSSPDDLHAARFIAHRARMNRDILDVSLSNGQDRFSLKRVPALIADDPAIAEKIAISGAGIAFLSYDLAADSISRGLLQPVLPQWSGPAVPVYYLVHRGTAKLTKIAEFLKSARKIMAK</sequence>
<proteinExistence type="inferred from homology"/>
<keyword evidence="4" id="KW-0804">Transcription</keyword>
<evidence type="ECO:0000256" key="4">
    <source>
        <dbReference type="ARBA" id="ARBA00023163"/>
    </source>
</evidence>
<dbReference type="Pfam" id="PF03466">
    <property type="entry name" value="LysR_substrate"/>
    <property type="match status" value="1"/>
</dbReference>
<comment type="similarity">
    <text evidence="1">Belongs to the LysR transcriptional regulatory family.</text>
</comment>
<dbReference type="CDD" id="cd08422">
    <property type="entry name" value="PBP2_CrgA_like"/>
    <property type="match status" value="1"/>
</dbReference>
<reference evidence="6 7" key="2">
    <citation type="journal article" date="2021" name="Int. J. Syst. Evol. Microbiol.">
        <title>Roseibium litorale sp. nov., isolated from a tidal flat sediment and proposal for the reclassification of Labrenzia polysiphoniae as Roseibium polysiphoniae comb. nov.</title>
        <authorList>
            <person name="Liu Y."/>
            <person name="Pei T."/>
            <person name="Du J."/>
            <person name="Chao M."/>
            <person name="Deng M.R."/>
            <person name="Zhu H."/>
        </authorList>
    </citation>
    <scope>NUCLEOTIDE SEQUENCE [LARGE SCALE GENOMIC DNA]</scope>
    <source>
        <strain evidence="6 7">4C16A</strain>
    </source>
</reference>
<dbReference type="SUPFAM" id="SSF53850">
    <property type="entry name" value="Periplasmic binding protein-like II"/>
    <property type="match status" value="1"/>
</dbReference>
<evidence type="ECO:0000259" key="5">
    <source>
        <dbReference type="PROSITE" id="PS50931"/>
    </source>
</evidence>
<accession>A0ABR9CSB7</accession>
<gene>
    <name evidence="6" type="ORF">IG616_18760</name>
</gene>
<dbReference type="InterPro" id="IPR000847">
    <property type="entry name" value="LysR_HTH_N"/>
</dbReference>
<dbReference type="Proteomes" id="UP000632063">
    <property type="component" value="Unassembled WGS sequence"/>
</dbReference>
<dbReference type="RefSeq" id="WP_192149741.1">
    <property type="nucleotide sequence ID" value="NZ_JACYXI010000014.1"/>
</dbReference>
<evidence type="ECO:0000313" key="6">
    <source>
        <dbReference type="EMBL" id="MBD8893593.1"/>
    </source>
</evidence>
<keyword evidence="3" id="KW-0238">DNA-binding</keyword>
<evidence type="ECO:0000256" key="1">
    <source>
        <dbReference type="ARBA" id="ARBA00009437"/>
    </source>
</evidence>
<keyword evidence="2" id="KW-0805">Transcription regulation</keyword>
<feature type="domain" description="HTH lysR-type" evidence="5">
    <location>
        <begin position="1"/>
        <end position="59"/>
    </location>
</feature>
<evidence type="ECO:0000313" key="7">
    <source>
        <dbReference type="Proteomes" id="UP000632063"/>
    </source>
</evidence>
<dbReference type="Gene3D" id="1.10.10.10">
    <property type="entry name" value="Winged helix-like DNA-binding domain superfamily/Winged helix DNA-binding domain"/>
    <property type="match status" value="1"/>
</dbReference>